<comment type="caution">
    <text evidence="1">The sequence shown here is derived from an EMBL/GenBank/DDBJ whole genome shotgun (WGS) entry which is preliminary data.</text>
</comment>
<keyword evidence="2" id="KW-1185">Reference proteome</keyword>
<reference evidence="1 2" key="1">
    <citation type="submission" date="2023-10" db="EMBL/GenBank/DDBJ databases">
        <title>Phytobacter spp. The emergence of a new genus of hospital-origin enterobacteria encoding carbapenemases in Argentina.</title>
        <authorList>
            <person name="Vay C."/>
            <person name="Almuzara M."/>
            <person name="Traglia G.M."/>
            <person name="Campos J."/>
        </authorList>
    </citation>
    <scope>NUCLEOTIDE SEQUENCE [LARGE SCALE GENOMIC DNA]</scope>
    <source>
        <strain evidence="1 2">CVMA36</strain>
    </source>
</reference>
<dbReference type="EMBL" id="JAWJAC010000030">
    <property type="protein sequence ID" value="MDV2865815.1"/>
    <property type="molecule type" value="Genomic_DNA"/>
</dbReference>
<dbReference type="RefSeq" id="WP_103255474.1">
    <property type="nucleotide sequence ID" value="NZ_JAWJAC010000030.1"/>
</dbReference>
<keyword evidence="1" id="KW-0808">Transferase</keyword>
<evidence type="ECO:0000313" key="1">
    <source>
        <dbReference type="EMBL" id="MDV2865815.1"/>
    </source>
</evidence>
<accession>A0AB35RUY9</accession>
<dbReference type="InterPro" id="IPR014942">
    <property type="entry name" value="AbiEii"/>
</dbReference>
<proteinExistence type="predicted"/>
<organism evidence="1 2">
    <name type="scientific">Phytobacter ursingii</name>
    <dbReference type="NCBI Taxonomy" id="1972431"/>
    <lineage>
        <taxon>Bacteria</taxon>
        <taxon>Pseudomonadati</taxon>
        <taxon>Pseudomonadota</taxon>
        <taxon>Gammaproteobacteria</taxon>
        <taxon>Enterobacterales</taxon>
        <taxon>Enterobacteriaceae</taxon>
        <taxon>Phytobacter</taxon>
    </lineage>
</organism>
<evidence type="ECO:0000313" key="2">
    <source>
        <dbReference type="Proteomes" id="UP001286589"/>
    </source>
</evidence>
<dbReference type="Proteomes" id="UP001286589">
    <property type="component" value="Unassembled WGS sequence"/>
</dbReference>
<sequence length="287" mass="31827">MAIKEPQSAADYDDRTTEAVRSVMIEMGQILGSYAGKFAIIGGAVPWLLLDNDDMPHVGTVDIDIGLDSEALADGEYAGLVESLLRNGYEQREGITRNFQLIRKVKASDGGNDIDIIIDFLRPRNVAIEKNAEPLIANFAVIAGSGTDLALKFNEEITLRGMMPDGAHNMVRMSVCTIPALLAMKGHALNGRKKHKDAYDVYYCIRNYKEGPAALARECRPLLDHDSAVSGYRFIDEKFETLESYGPHSVKQFVEETAALGERTADQWQQDAFGQVDIWLRELTIRS</sequence>
<name>A0AB35RUY9_9ENTR</name>
<protein>
    <submittedName>
        <fullName evidence="1">Nucleotidyl transferase AbiEii/AbiGii toxin family protein</fullName>
    </submittedName>
</protein>
<dbReference type="AlphaFoldDB" id="A0AB35RUY9"/>
<dbReference type="Pfam" id="PF08843">
    <property type="entry name" value="AbiEii"/>
    <property type="match status" value="1"/>
</dbReference>
<gene>
    <name evidence="1" type="ORF">R0H02_25555</name>
</gene>
<dbReference type="GO" id="GO:0016740">
    <property type="term" value="F:transferase activity"/>
    <property type="evidence" value="ECO:0007669"/>
    <property type="project" value="UniProtKB-KW"/>
</dbReference>